<gene>
    <name evidence="3" type="ORF">GPUH_LOCUS16457</name>
</gene>
<dbReference type="PANTHER" id="PTHR47966:SF8">
    <property type="entry name" value="ASPARTIC PROTEASE 1-RELATED"/>
    <property type="match status" value="1"/>
</dbReference>
<dbReference type="Pfam" id="PF00026">
    <property type="entry name" value="Asp"/>
    <property type="match status" value="1"/>
</dbReference>
<evidence type="ECO:0000259" key="2">
    <source>
        <dbReference type="PROSITE" id="PS51767"/>
    </source>
</evidence>
<dbReference type="OrthoDB" id="5842090at2759"/>
<dbReference type="Proteomes" id="UP000271098">
    <property type="component" value="Unassembled WGS sequence"/>
</dbReference>
<dbReference type="SUPFAM" id="SSF50630">
    <property type="entry name" value="Acid proteases"/>
    <property type="match status" value="1"/>
</dbReference>
<keyword evidence="4" id="KW-1185">Reference proteome</keyword>
<dbReference type="InterPro" id="IPR001461">
    <property type="entry name" value="Aspartic_peptidase_A1"/>
</dbReference>
<reference evidence="3 4" key="2">
    <citation type="submission" date="2018-11" db="EMBL/GenBank/DDBJ databases">
        <authorList>
            <consortium name="Pathogen Informatics"/>
        </authorList>
    </citation>
    <scope>NUCLEOTIDE SEQUENCE [LARGE SCALE GENOMIC DNA]</scope>
</reference>
<name>A0A183E666_9BILA</name>
<dbReference type="PROSITE" id="PS51767">
    <property type="entry name" value="PEPTIDASE_A1"/>
    <property type="match status" value="1"/>
</dbReference>
<dbReference type="GO" id="GO:0005764">
    <property type="term" value="C:lysosome"/>
    <property type="evidence" value="ECO:0007669"/>
    <property type="project" value="TreeGrafter"/>
</dbReference>
<protein>
    <submittedName>
        <fullName evidence="5">Peptidase A1 domain-containing protein</fullName>
    </submittedName>
</protein>
<reference evidence="5" key="1">
    <citation type="submission" date="2016-06" db="UniProtKB">
        <authorList>
            <consortium name="WormBaseParasite"/>
        </authorList>
    </citation>
    <scope>IDENTIFICATION</scope>
</reference>
<dbReference type="WBParaSite" id="GPUH_0001647901-mRNA-1">
    <property type="protein sequence ID" value="GPUH_0001647901-mRNA-1"/>
    <property type="gene ID" value="GPUH_0001647901"/>
</dbReference>
<dbReference type="GO" id="GO:0006508">
    <property type="term" value="P:proteolysis"/>
    <property type="evidence" value="ECO:0007669"/>
    <property type="project" value="InterPro"/>
</dbReference>
<comment type="similarity">
    <text evidence="1">Belongs to the peptidase A1 family.</text>
</comment>
<evidence type="ECO:0000313" key="5">
    <source>
        <dbReference type="WBParaSite" id="GPUH_0001647901-mRNA-1"/>
    </source>
</evidence>
<sequence length="97" mass="11196">MGKMRTVLQKQLLATRSGSQRFIDFNDNMYLTNITIGTPPQTFTIVPDTGSSNLWVISKECKLQRCKGYSDPKHRYDSRYFYSALCSGSLSQFVYRH</sequence>
<organism evidence="5">
    <name type="scientific">Gongylonema pulchrum</name>
    <dbReference type="NCBI Taxonomy" id="637853"/>
    <lineage>
        <taxon>Eukaryota</taxon>
        <taxon>Metazoa</taxon>
        <taxon>Ecdysozoa</taxon>
        <taxon>Nematoda</taxon>
        <taxon>Chromadorea</taxon>
        <taxon>Rhabditida</taxon>
        <taxon>Spirurina</taxon>
        <taxon>Spiruromorpha</taxon>
        <taxon>Spiruroidea</taxon>
        <taxon>Gongylonematidae</taxon>
        <taxon>Gongylonema</taxon>
    </lineage>
</organism>
<accession>A0A183E666</accession>
<evidence type="ECO:0000313" key="4">
    <source>
        <dbReference type="Proteomes" id="UP000271098"/>
    </source>
</evidence>
<dbReference type="AlphaFoldDB" id="A0A183E666"/>
<dbReference type="GO" id="GO:0004190">
    <property type="term" value="F:aspartic-type endopeptidase activity"/>
    <property type="evidence" value="ECO:0007669"/>
    <property type="project" value="InterPro"/>
</dbReference>
<dbReference type="InterPro" id="IPR033121">
    <property type="entry name" value="PEPTIDASE_A1"/>
</dbReference>
<dbReference type="InterPro" id="IPR021109">
    <property type="entry name" value="Peptidase_aspartic_dom_sf"/>
</dbReference>
<proteinExistence type="inferred from homology"/>
<dbReference type="Gene3D" id="2.40.70.10">
    <property type="entry name" value="Acid Proteases"/>
    <property type="match status" value="2"/>
</dbReference>
<feature type="domain" description="Peptidase A1" evidence="2">
    <location>
        <begin position="30"/>
        <end position="97"/>
    </location>
</feature>
<evidence type="ECO:0000313" key="3">
    <source>
        <dbReference type="EMBL" id="VDN27931.1"/>
    </source>
</evidence>
<dbReference type="PANTHER" id="PTHR47966">
    <property type="entry name" value="BETA-SITE APP-CLEAVING ENZYME, ISOFORM A-RELATED"/>
    <property type="match status" value="1"/>
</dbReference>
<evidence type="ECO:0000256" key="1">
    <source>
        <dbReference type="ARBA" id="ARBA00007447"/>
    </source>
</evidence>
<dbReference type="EMBL" id="UYRT01083778">
    <property type="protein sequence ID" value="VDN27931.1"/>
    <property type="molecule type" value="Genomic_DNA"/>
</dbReference>